<evidence type="ECO:0000313" key="2">
    <source>
        <dbReference type="EMBL" id="MFB9686064.1"/>
    </source>
</evidence>
<dbReference type="EMBL" id="JBHMBK010000012">
    <property type="protein sequence ID" value="MFB9686064.1"/>
    <property type="molecule type" value="Genomic_DNA"/>
</dbReference>
<dbReference type="Pfam" id="PF13466">
    <property type="entry name" value="STAS_2"/>
    <property type="match status" value="1"/>
</dbReference>
<organism evidence="2 3">
    <name type="scientific">Amycolatopsis plumensis</name>
    <dbReference type="NCBI Taxonomy" id="236508"/>
    <lineage>
        <taxon>Bacteria</taxon>
        <taxon>Bacillati</taxon>
        <taxon>Actinomycetota</taxon>
        <taxon>Actinomycetes</taxon>
        <taxon>Pseudonocardiales</taxon>
        <taxon>Pseudonocardiaceae</taxon>
        <taxon>Amycolatopsis</taxon>
    </lineage>
</organism>
<dbReference type="SUPFAM" id="SSF52091">
    <property type="entry name" value="SpoIIaa-like"/>
    <property type="match status" value="1"/>
</dbReference>
<gene>
    <name evidence="2" type="ORF">ACFFTO_17855</name>
</gene>
<protein>
    <submittedName>
        <fullName evidence="2">STAS domain-containing protein</fullName>
    </submittedName>
</protein>
<dbReference type="Proteomes" id="UP001589535">
    <property type="component" value="Unassembled WGS sequence"/>
</dbReference>
<keyword evidence="3" id="KW-1185">Reference proteome</keyword>
<dbReference type="Gene3D" id="3.30.750.24">
    <property type="entry name" value="STAS domain"/>
    <property type="match status" value="1"/>
</dbReference>
<reference evidence="2 3" key="1">
    <citation type="submission" date="2024-09" db="EMBL/GenBank/DDBJ databases">
        <authorList>
            <person name="Sun Q."/>
            <person name="Mori K."/>
        </authorList>
    </citation>
    <scope>NUCLEOTIDE SEQUENCE [LARGE SCALE GENOMIC DNA]</scope>
    <source>
        <strain evidence="2 3">JCM 13852</strain>
    </source>
</reference>
<evidence type="ECO:0000313" key="3">
    <source>
        <dbReference type="Proteomes" id="UP001589535"/>
    </source>
</evidence>
<comment type="caution">
    <text evidence="2">The sequence shown here is derived from an EMBL/GenBank/DDBJ whole genome shotgun (WGS) entry which is preliminary data.</text>
</comment>
<evidence type="ECO:0000259" key="1">
    <source>
        <dbReference type="Pfam" id="PF13466"/>
    </source>
</evidence>
<sequence>MKVRAPAELNADAAAQLAASALAGPPGAAILIDLTAVDSLSLESAAVLMTLTRRCHAESRPLAITTSAPVHRKLTLLGLDNVLPLQPPA</sequence>
<name>A0ABV5U4B8_9PSEU</name>
<dbReference type="RefSeq" id="WP_378194641.1">
    <property type="nucleotide sequence ID" value="NZ_JBHMBK010000012.1"/>
</dbReference>
<proteinExistence type="predicted"/>
<feature type="domain" description="MlaB-like STAS" evidence="1">
    <location>
        <begin position="5"/>
        <end position="80"/>
    </location>
</feature>
<dbReference type="InterPro" id="IPR036513">
    <property type="entry name" value="STAS_dom_sf"/>
</dbReference>
<dbReference type="InterPro" id="IPR058548">
    <property type="entry name" value="MlaB-like_STAS"/>
</dbReference>
<accession>A0ABV5U4B8</accession>